<keyword evidence="2" id="KW-1185">Reference proteome</keyword>
<dbReference type="RefSeq" id="WP_395810582.1">
    <property type="nucleotide sequence ID" value="NZ_CP043494.1"/>
</dbReference>
<dbReference type="Proteomes" id="UP001611383">
    <property type="component" value="Chromosome"/>
</dbReference>
<name>A0ABY9X6B2_9BACT</name>
<sequence>MHYVVSIIGPGGCIPNPFPFPRERLKPIVWEFAATRMQAPKALLDAPELSAAWSDALDFAAKGSQEEVDAVIQQRVASGKLTELEGQWLVRYFETINPLDTARIVEVTKSFEQKVIEDKTLSTQEAINLLSAFSTARYSTVYWTEQGALENSPWRACK</sequence>
<evidence type="ECO:0000313" key="1">
    <source>
        <dbReference type="EMBL" id="WNG50920.1"/>
    </source>
</evidence>
<organism evidence="1 2">
    <name type="scientific">Archangium minus</name>
    <dbReference type="NCBI Taxonomy" id="83450"/>
    <lineage>
        <taxon>Bacteria</taxon>
        <taxon>Pseudomonadati</taxon>
        <taxon>Myxococcota</taxon>
        <taxon>Myxococcia</taxon>
        <taxon>Myxococcales</taxon>
        <taxon>Cystobacterineae</taxon>
        <taxon>Archangiaceae</taxon>
        <taxon>Archangium</taxon>
    </lineage>
</organism>
<reference evidence="1 2" key="1">
    <citation type="submission" date="2019-08" db="EMBL/GenBank/DDBJ databases">
        <title>Archangium and Cystobacter genomes.</title>
        <authorList>
            <person name="Chen I.-C.K."/>
            <person name="Wielgoss S."/>
        </authorList>
    </citation>
    <scope>NUCLEOTIDE SEQUENCE [LARGE SCALE GENOMIC DNA]</scope>
    <source>
        <strain evidence="1 2">Cbm 6</strain>
    </source>
</reference>
<proteinExistence type="predicted"/>
<evidence type="ECO:0000313" key="2">
    <source>
        <dbReference type="Proteomes" id="UP001611383"/>
    </source>
</evidence>
<accession>A0ABY9X6B2</accession>
<protein>
    <submittedName>
        <fullName evidence="1">Uncharacterized protein</fullName>
    </submittedName>
</protein>
<dbReference type="EMBL" id="CP043494">
    <property type="protein sequence ID" value="WNG50920.1"/>
    <property type="molecule type" value="Genomic_DNA"/>
</dbReference>
<gene>
    <name evidence="1" type="ORF">F0U60_47425</name>
</gene>